<reference evidence="1" key="1">
    <citation type="journal article" date="2014" name="Nat. Genet.">
        <title>Genome and transcriptome of the porcine whipworm Trichuris suis.</title>
        <authorList>
            <person name="Jex A.R."/>
            <person name="Nejsum P."/>
            <person name="Schwarz E.M."/>
            <person name="Hu L."/>
            <person name="Young N.D."/>
            <person name="Hall R.S."/>
            <person name="Korhonen P.K."/>
            <person name="Liao S."/>
            <person name="Thamsborg S."/>
            <person name="Xia J."/>
            <person name="Xu P."/>
            <person name="Wang S."/>
            <person name="Scheerlinck J.P."/>
            <person name="Hofmann A."/>
            <person name="Sternberg P.W."/>
            <person name="Wang J."/>
            <person name="Gasser R.B."/>
        </authorList>
    </citation>
    <scope>NUCLEOTIDE SEQUENCE [LARGE SCALE GENOMIC DNA]</scope>
    <source>
        <strain evidence="1">DCEP-RM93F</strain>
    </source>
</reference>
<organism evidence="1">
    <name type="scientific">Trichuris suis</name>
    <name type="common">pig whipworm</name>
    <dbReference type="NCBI Taxonomy" id="68888"/>
    <lineage>
        <taxon>Eukaryota</taxon>
        <taxon>Metazoa</taxon>
        <taxon>Ecdysozoa</taxon>
        <taxon>Nematoda</taxon>
        <taxon>Enoplea</taxon>
        <taxon>Dorylaimia</taxon>
        <taxon>Trichinellida</taxon>
        <taxon>Trichuridae</taxon>
        <taxon>Trichuris</taxon>
    </lineage>
</organism>
<accession>A0A085NI25</accession>
<dbReference type="AlphaFoldDB" id="A0A085NI25"/>
<dbReference type="Proteomes" id="UP000030758">
    <property type="component" value="Unassembled WGS sequence"/>
</dbReference>
<name>A0A085NI25_9BILA</name>
<protein>
    <submittedName>
        <fullName evidence="1">Uncharacterized protein</fullName>
    </submittedName>
</protein>
<dbReference type="EMBL" id="KL367498">
    <property type="protein sequence ID" value="KFD69121.1"/>
    <property type="molecule type" value="Genomic_DNA"/>
</dbReference>
<sequence length="161" mass="18434">MYSQVMRQMLQCILSQADLLNVVKKIFFITRYSARIGALQFGVDTLTSDDAEGGRPDELCDRRGGSMRRQTKEVGTTCSVSCAHICGYNIENAGDPSARAPPPPFRLLIMHMPFTCLAKNRTWKSSKYTPRNYLIDSKKHSLKSRYVLRAWRCPRCYRSRC</sequence>
<evidence type="ECO:0000313" key="1">
    <source>
        <dbReference type="EMBL" id="KFD69121.1"/>
    </source>
</evidence>
<gene>
    <name evidence="1" type="ORF">M514_18698</name>
</gene>
<proteinExistence type="predicted"/>